<protein>
    <submittedName>
        <fullName evidence="1">Iron-sulfur cluster-binding protein</fullName>
    </submittedName>
</protein>
<dbReference type="PANTHER" id="PTHR42827:SF1">
    <property type="entry name" value="IRON-SULFUR CLUSTER-BINDING PROTEIN"/>
    <property type="match status" value="1"/>
</dbReference>
<gene>
    <name evidence="1" type="ORF">MSVAZ_0408</name>
</gene>
<dbReference type="Proteomes" id="UP000033096">
    <property type="component" value="Chromosome"/>
</dbReference>
<evidence type="ECO:0000313" key="2">
    <source>
        <dbReference type="Proteomes" id="UP000033096"/>
    </source>
</evidence>
<dbReference type="PATRIC" id="fig|1434123.4.peg.431"/>
<name>A0A0E3Q0L7_9EURY</name>
<dbReference type="RefSeq" id="WP_048117469.1">
    <property type="nucleotide sequence ID" value="NZ_CP009520.1"/>
</dbReference>
<accession>A0A0E3Q0L7</accession>
<dbReference type="HOGENOM" id="CLU_061526_0_0_2"/>
<organism evidence="1 2">
    <name type="scientific">Methanosarcina vacuolata Z-761</name>
    <dbReference type="NCBI Taxonomy" id="1434123"/>
    <lineage>
        <taxon>Archaea</taxon>
        <taxon>Methanobacteriati</taxon>
        <taxon>Methanobacteriota</taxon>
        <taxon>Stenosarchaea group</taxon>
        <taxon>Methanomicrobia</taxon>
        <taxon>Methanosarcinales</taxon>
        <taxon>Methanosarcinaceae</taxon>
        <taxon>Methanosarcina</taxon>
    </lineage>
</organism>
<dbReference type="PANTHER" id="PTHR42827">
    <property type="entry name" value="IRON-SULFUR CLUSTER-BINDING PROTEIN-RELATED"/>
    <property type="match status" value="1"/>
</dbReference>
<keyword evidence="2" id="KW-1185">Reference proteome</keyword>
<dbReference type="STRING" id="1434123.MSVAZ_0408"/>
<proteinExistence type="predicted"/>
<dbReference type="KEGG" id="mvc:MSVAZ_0408"/>
<sequence length="263" mass="29059">MELKNKIETIIKNTVANSDTKTRYREPIIGFASTTDPIFMEIKQIVGFHHLNPKEIFPEAKTVVSFFLPFDKELVKQNLKSGVVKESIQASVDTSHLIGEINERIKTELAKEGITAIVPKIIFDYKNNGFNVSWSHKSAAYAAGIGTFGVNQMLITKAGCAGRIGSLLISAEIPPTPRPKEEFCRHKRGEKCLICVDRCQSGALSSTGFDKEKCFMQLQEDIKAYPELNQHGCGKCTTGPCTLDPAELEEDSVKSLTTNVFGN</sequence>
<evidence type="ECO:0000313" key="1">
    <source>
        <dbReference type="EMBL" id="AKB42677.1"/>
    </source>
</evidence>
<reference evidence="1 2" key="1">
    <citation type="submission" date="2014-07" db="EMBL/GenBank/DDBJ databases">
        <title>Methanogenic archaea and the global carbon cycle.</title>
        <authorList>
            <person name="Henriksen J.R."/>
            <person name="Luke J."/>
            <person name="Reinhart S."/>
            <person name="Benedict M.N."/>
            <person name="Youngblut N.D."/>
            <person name="Metcalf M.E."/>
            <person name="Whitaker R.J."/>
            <person name="Metcalf W.W."/>
        </authorList>
    </citation>
    <scope>NUCLEOTIDE SEQUENCE [LARGE SCALE GENOMIC DNA]</scope>
    <source>
        <strain evidence="1 2">Z-761</strain>
    </source>
</reference>
<dbReference type="AlphaFoldDB" id="A0A0E3Q0L7"/>
<dbReference type="EMBL" id="CP009520">
    <property type="protein sequence ID" value="AKB42677.1"/>
    <property type="molecule type" value="Genomic_DNA"/>
</dbReference>
<dbReference type="GeneID" id="24808772"/>